<gene>
    <name evidence="1" type="ORF">QC761_609530</name>
</gene>
<proteinExistence type="predicted"/>
<dbReference type="Proteomes" id="UP001322138">
    <property type="component" value="Unassembled WGS sequence"/>
</dbReference>
<dbReference type="InterPro" id="IPR025332">
    <property type="entry name" value="DUF4238"/>
</dbReference>
<accession>A0ABR0FAV5</accession>
<dbReference type="EMBL" id="JAFFGZ010000008">
    <property type="protein sequence ID" value="KAK4641118.1"/>
    <property type="molecule type" value="Genomic_DNA"/>
</dbReference>
<keyword evidence="2" id="KW-1185">Reference proteome</keyword>
<dbReference type="RefSeq" id="XP_062730094.1">
    <property type="nucleotide sequence ID" value="XM_062881368.1"/>
</dbReference>
<organism evidence="1 2">
    <name type="scientific">Podospora bellae-mahoneyi</name>
    <dbReference type="NCBI Taxonomy" id="2093777"/>
    <lineage>
        <taxon>Eukaryota</taxon>
        <taxon>Fungi</taxon>
        <taxon>Dikarya</taxon>
        <taxon>Ascomycota</taxon>
        <taxon>Pezizomycotina</taxon>
        <taxon>Sordariomycetes</taxon>
        <taxon>Sordariomycetidae</taxon>
        <taxon>Sordariales</taxon>
        <taxon>Podosporaceae</taxon>
        <taxon>Podospora</taxon>
    </lineage>
</organism>
<sequence length="788" mass="91229">MVVHKTLIQDTSRRKPLSDFTLRATTQNSPQPSSNTYTMASQSPQYQHFVPQFLLRNFSHPYKPDGPTKGRKFQKGMFPKDKVVRHVDFAVDPPVICESPVNRILGLVNMYDNPNKPTALQREVEILFSKLEHQASQIFRKISKAFEQKSTVVSMSRAERDLLRKFLFLLMYRNRGFHTRFNHATPDGYNEDDKELVREYMRKNNIITPLDVWLDGIKTIIELPMDPETKWLGVLMGKMYPQDAMWFWLHVEFSYMAILTPAEDGDEFILTDNAYAIFEGPSTSALDAETQEVIDTDYLPLHTFAPISPKLLIVLRADIFPDPLEDADERVREARKLKRLACRAPLESPGSEKVRSLLADLPISKARNNYTVIVDSRLEFKAGQPPKRSQTDRFDFTIFPVKQNHVNMINGILLDSCAPCTSIVFESRDAFARTLEWYLTAPCSMGKVLSGKHREIRRRALFKLEAISRALGSQKETKWVDGEEVVMDNIEQRRAENLDKQRNLVRLMKADLDGLYEGVHRQASKYGRPFRSKSYHPYFLLGGSWYTAEEDFVQANLIRRFRIKIDLWSKGMVDEVIRQRNRNLIETAYLRLPPRRVWLLIKLIRLMLLAGPNKPVDLKLAKSEFEGPEDTIARVHHLVTPEVLNDLLWRTHINDMYSRRNHGVDIWARQNGGWDPAAWEMPFLHHIRGSIRNCGIPAIEKFGLEVPGSPTPACTIDTFRDMRPTDIRKIIVELNVRKLAELEFDSLFDNQVEGHDLLMKFKRLFFQLSYPTPPYTWLLEMAVRAGVL</sequence>
<evidence type="ECO:0000313" key="1">
    <source>
        <dbReference type="EMBL" id="KAK4641118.1"/>
    </source>
</evidence>
<dbReference type="GeneID" id="87900850"/>
<evidence type="ECO:0008006" key="3">
    <source>
        <dbReference type="Google" id="ProtNLM"/>
    </source>
</evidence>
<reference evidence="1 2" key="1">
    <citation type="journal article" date="2023" name="bioRxiv">
        <title>High-quality genome assemblies of four members of thePodospora anserinaspecies complex.</title>
        <authorList>
            <person name="Ament-Velasquez S.L."/>
            <person name="Vogan A.A."/>
            <person name="Wallerman O."/>
            <person name="Hartmann F."/>
            <person name="Gautier V."/>
            <person name="Silar P."/>
            <person name="Giraud T."/>
            <person name="Johannesson H."/>
        </authorList>
    </citation>
    <scope>NUCLEOTIDE SEQUENCE [LARGE SCALE GENOMIC DNA]</scope>
    <source>
        <strain evidence="1 2">CBS 112042</strain>
    </source>
</reference>
<name>A0ABR0FAV5_9PEZI</name>
<protein>
    <recommendedName>
        <fullName evidence="3">DUF4238 domain-containing protein</fullName>
    </recommendedName>
</protein>
<evidence type="ECO:0000313" key="2">
    <source>
        <dbReference type="Proteomes" id="UP001322138"/>
    </source>
</evidence>
<dbReference type="Pfam" id="PF14022">
    <property type="entry name" value="DUF4238"/>
    <property type="match status" value="1"/>
</dbReference>
<comment type="caution">
    <text evidence="1">The sequence shown here is derived from an EMBL/GenBank/DDBJ whole genome shotgun (WGS) entry which is preliminary data.</text>
</comment>